<accession>A0ABV1GCP0</accession>
<evidence type="ECO:0000313" key="1">
    <source>
        <dbReference type="EMBL" id="MEQ2519590.1"/>
    </source>
</evidence>
<sequence>MNEEQLSEIFDYYAALPDPRRQENLVAMLREIQDVLGCVPDGVAAQAARAVGEKPVVLTSLVRRFSTLKSAAWSHRITACSGARCGARQGAEVYRALCEVLRPGPDGVSENGRVLLCTQNCLKQCRTSPNVLADGVLHPHMTPESARELARKLLEE</sequence>
<dbReference type="CDD" id="cd02980">
    <property type="entry name" value="TRX_Fd_family"/>
    <property type="match status" value="1"/>
</dbReference>
<dbReference type="SUPFAM" id="SSF52833">
    <property type="entry name" value="Thioredoxin-like"/>
    <property type="match status" value="1"/>
</dbReference>
<gene>
    <name evidence="1" type="ORF">WMO24_03975</name>
</gene>
<dbReference type="Proteomes" id="UP001477672">
    <property type="component" value="Unassembled WGS sequence"/>
</dbReference>
<comment type="caution">
    <text evidence="1">The sequence shown here is derived from an EMBL/GenBank/DDBJ whole genome shotgun (WGS) entry which is preliminary data.</text>
</comment>
<dbReference type="Gene3D" id="3.40.30.10">
    <property type="entry name" value="Glutaredoxin"/>
    <property type="match status" value="1"/>
</dbReference>
<dbReference type="EMBL" id="JBBMFA010000059">
    <property type="protein sequence ID" value="MEQ2519590.1"/>
    <property type="molecule type" value="Genomic_DNA"/>
</dbReference>
<keyword evidence="2" id="KW-1185">Reference proteome</keyword>
<name>A0ABV1GCP0_9FIRM</name>
<dbReference type="RefSeq" id="WP_349215023.1">
    <property type="nucleotide sequence ID" value="NZ_JBBMFA010000059.1"/>
</dbReference>
<dbReference type="InterPro" id="IPR036249">
    <property type="entry name" value="Thioredoxin-like_sf"/>
</dbReference>
<proteinExistence type="predicted"/>
<organism evidence="1 2">
    <name type="scientific">Ruthenibacterium intestinale</name>
    <dbReference type="NCBI Taxonomy" id="3133163"/>
    <lineage>
        <taxon>Bacteria</taxon>
        <taxon>Bacillati</taxon>
        <taxon>Bacillota</taxon>
        <taxon>Clostridia</taxon>
        <taxon>Eubacteriales</taxon>
        <taxon>Oscillospiraceae</taxon>
        <taxon>Ruthenibacterium</taxon>
    </lineage>
</organism>
<reference evidence="1 2" key="1">
    <citation type="submission" date="2024-03" db="EMBL/GenBank/DDBJ databases">
        <title>Human intestinal bacterial collection.</title>
        <authorList>
            <person name="Pauvert C."/>
            <person name="Hitch T.C.A."/>
            <person name="Clavel T."/>
        </authorList>
    </citation>
    <scope>NUCLEOTIDE SEQUENCE [LARGE SCALE GENOMIC DNA]</scope>
    <source>
        <strain evidence="1 2">CLA-JM-H11</strain>
    </source>
</reference>
<evidence type="ECO:0000313" key="2">
    <source>
        <dbReference type="Proteomes" id="UP001477672"/>
    </source>
</evidence>
<protein>
    <submittedName>
        <fullName evidence="1">NAD(P)H-dependent oxidoreductase subunit E</fullName>
    </submittedName>
</protein>
<dbReference type="Pfam" id="PF01257">
    <property type="entry name" value="2Fe-2S_thioredx"/>
    <property type="match status" value="1"/>
</dbReference>